<keyword evidence="4" id="KW-1185">Reference proteome</keyword>
<evidence type="ECO:0000313" key="4">
    <source>
        <dbReference type="Proteomes" id="UP000317043"/>
    </source>
</evidence>
<dbReference type="EMBL" id="VFOW01000001">
    <property type="protein sequence ID" value="TQL77436.1"/>
    <property type="molecule type" value="Genomic_DNA"/>
</dbReference>
<dbReference type="Pfam" id="PF08044">
    <property type="entry name" value="DUF1707"/>
    <property type="match status" value="1"/>
</dbReference>
<feature type="domain" description="Cell wall-active antibiotics response LiaF-like C-terminal" evidence="2">
    <location>
        <begin position="100"/>
        <end position="159"/>
    </location>
</feature>
<dbReference type="RefSeq" id="WP_142040314.1">
    <property type="nucleotide sequence ID" value="NZ_JBHTGS010000001.1"/>
</dbReference>
<name>A0A543AXZ5_9ACTN</name>
<comment type="caution">
    <text evidence="3">The sequence shown here is derived from an EMBL/GenBank/DDBJ whole genome shotgun (WGS) entry which is preliminary data.</text>
</comment>
<dbReference type="AlphaFoldDB" id="A0A543AXZ5"/>
<evidence type="ECO:0000259" key="1">
    <source>
        <dbReference type="Pfam" id="PF08044"/>
    </source>
</evidence>
<dbReference type="PANTHER" id="PTHR40763">
    <property type="entry name" value="MEMBRANE PROTEIN-RELATED"/>
    <property type="match status" value="1"/>
</dbReference>
<gene>
    <name evidence="3" type="ORF">FB566_2995</name>
</gene>
<dbReference type="InParanoid" id="A0A543AXZ5"/>
<dbReference type="InterPro" id="IPR024425">
    <property type="entry name" value="LiaF-like_C"/>
</dbReference>
<dbReference type="PANTHER" id="PTHR40763:SF5">
    <property type="entry name" value="MEMBRANE PROTEIN"/>
    <property type="match status" value="1"/>
</dbReference>
<dbReference type="Proteomes" id="UP000317043">
    <property type="component" value="Unassembled WGS sequence"/>
</dbReference>
<sequence>MSSEIAPRPVPEVLASDAEREAAVARLNQAVSEGRLTITEFTDRSGAVYAARTRGDVDACLTGLPEPDPDLVEHSAADSGTDLMVGSIKRYGRWRLPAASELAVKLGTVKLDLRDAAFSARDTHLRVQVKVGTIKVVVPDNVRLIVTGETRVGSRQVEDNPLPRAVPAMTVRLTAVTGVGTVKVHVVSRDKPRSPYW</sequence>
<dbReference type="InterPro" id="IPR012551">
    <property type="entry name" value="DUF1707_SHOCT-like"/>
</dbReference>
<dbReference type="OrthoDB" id="4772576at2"/>
<dbReference type="Pfam" id="PF09922">
    <property type="entry name" value="LiaF-like_C"/>
    <property type="match status" value="1"/>
</dbReference>
<feature type="domain" description="DUF1707" evidence="1">
    <location>
        <begin position="14"/>
        <end position="65"/>
    </location>
</feature>
<evidence type="ECO:0000313" key="3">
    <source>
        <dbReference type="EMBL" id="TQL77436.1"/>
    </source>
</evidence>
<organism evidence="3 4">
    <name type="scientific">Stackebrandtia endophytica</name>
    <dbReference type="NCBI Taxonomy" id="1496996"/>
    <lineage>
        <taxon>Bacteria</taxon>
        <taxon>Bacillati</taxon>
        <taxon>Actinomycetota</taxon>
        <taxon>Actinomycetes</taxon>
        <taxon>Glycomycetales</taxon>
        <taxon>Glycomycetaceae</taxon>
        <taxon>Stackebrandtia</taxon>
    </lineage>
</organism>
<accession>A0A543AXZ5</accession>
<protein>
    <submittedName>
        <fullName evidence="3">Cell wall-active antibiotic response 4TMS protein YvqF</fullName>
    </submittedName>
</protein>
<reference evidence="3 4" key="1">
    <citation type="submission" date="2019-06" db="EMBL/GenBank/DDBJ databases">
        <title>Sequencing the genomes of 1000 actinobacteria strains.</title>
        <authorList>
            <person name="Klenk H.-P."/>
        </authorList>
    </citation>
    <scope>NUCLEOTIDE SEQUENCE [LARGE SCALE GENOMIC DNA]</scope>
    <source>
        <strain evidence="3 4">DSM 45928</strain>
    </source>
</reference>
<proteinExistence type="predicted"/>
<evidence type="ECO:0000259" key="2">
    <source>
        <dbReference type="Pfam" id="PF09922"/>
    </source>
</evidence>